<dbReference type="OrthoDB" id="3350591at2759"/>
<protein>
    <submittedName>
        <fullName evidence="1">Uncharacterized protein</fullName>
    </submittedName>
</protein>
<gene>
    <name evidence="1" type="ORF">N7492_008066</name>
</gene>
<proteinExistence type="predicted"/>
<organism evidence="1 2">
    <name type="scientific">Penicillium capsulatum</name>
    <dbReference type="NCBI Taxonomy" id="69766"/>
    <lineage>
        <taxon>Eukaryota</taxon>
        <taxon>Fungi</taxon>
        <taxon>Dikarya</taxon>
        <taxon>Ascomycota</taxon>
        <taxon>Pezizomycotina</taxon>
        <taxon>Eurotiomycetes</taxon>
        <taxon>Eurotiomycetidae</taxon>
        <taxon>Eurotiales</taxon>
        <taxon>Aspergillaceae</taxon>
        <taxon>Penicillium</taxon>
    </lineage>
</organism>
<accession>A0A9W9LGJ9</accession>
<keyword evidence="2" id="KW-1185">Reference proteome</keyword>
<evidence type="ECO:0000313" key="2">
    <source>
        <dbReference type="Proteomes" id="UP001146351"/>
    </source>
</evidence>
<dbReference type="AlphaFoldDB" id="A0A9W9LGJ9"/>
<evidence type="ECO:0000313" key="1">
    <source>
        <dbReference type="EMBL" id="KAJ5155263.1"/>
    </source>
</evidence>
<reference evidence="1" key="1">
    <citation type="submission" date="2022-11" db="EMBL/GenBank/DDBJ databases">
        <authorList>
            <person name="Petersen C."/>
        </authorList>
    </citation>
    <scope>NUCLEOTIDE SEQUENCE</scope>
    <source>
        <strain evidence="1">IBT 21917</strain>
    </source>
</reference>
<reference evidence="1" key="2">
    <citation type="journal article" date="2023" name="IMA Fungus">
        <title>Comparative genomic study of the Penicillium genus elucidates a diverse pangenome and 15 lateral gene transfer events.</title>
        <authorList>
            <person name="Petersen C."/>
            <person name="Sorensen T."/>
            <person name="Nielsen M.R."/>
            <person name="Sondergaard T.E."/>
            <person name="Sorensen J.L."/>
            <person name="Fitzpatrick D.A."/>
            <person name="Frisvad J.C."/>
            <person name="Nielsen K.L."/>
        </authorList>
    </citation>
    <scope>NUCLEOTIDE SEQUENCE</scope>
    <source>
        <strain evidence="1">IBT 21917</strain>
    </source>
</reference>
<dbReference type="Pfam" id="PF12311">
    <property type="entry name" value="DUF3632"/>
    <property type="match status" value="1"/>
</dbReference>
<name>A0A9W9LGJ9_9EURO</name>
<dbReference type="EMBL" id="JAPQKO010000006">
    <property type="protein sequence ID" value="KAJ5155263.1"/>
    <property type="molecule type" value="Genomic_DNA"/>
</dbReference>
<dbReference type="InterPro" id="IPR022085">
    <property type="entry name" value="OpdG"/>
</dbReference>
<sequence length="90" mass="10367">MTAAVWILYAGQWLFTEVVETPRSLTASDERRWGPGELYKGPVLGLPRWKFWKQALHAASGNKNARDEAQRFAHKAVDFMDDLEKVYQVD</sequence>
<comment type="caution">
    <text evidence="1">The sequence shown here is derived from an EMBL/GenBank/DDBJ whole genome shotgun (WGS) entry which is preliminary data.</text>
</comment>
<dbReference type="Proteomes" id="UP001146351">
    <property type="component" value="Unassembled WGS sequence"/>
</dbReference>